<dbReference type="Gramene" id="TraesJUL6A03G03424490.1">
    <property type="protein sequence ID" value="TraesJUL6A03G03424490.1.CDS1"/>
    <property type="gene ID" value="TraesJUL6A03G03424490"/>
</dbReference>
<sequence length="251" mass="26516">MATAVLRSHDALANRMHLDAFAASPQAAKQRRRRHPKPASPPPKVVAGSSPPKPALLASPALKQAPAAGRRSPPAKPARKQPSPTKEKPRQQPIVMEAVRILKRGEEPPVPSPAPAPVQARAQAPPADRRLRSPSPASPPVVKARPQAPPADRRVRSPPPASAPIASARAQAPPADKRALRTTSRIGPQQPSVVPTKKMVPVAIATSYAGPAFSAAAPEPSSLPLPGFFFRRAEEEATRGLRCLLRIGELS</sequence>
<keyword evidence="3" id="KW-1185">Reference proteome</keyword>
<dbReference type="Gramene" id="TraesRN6A0100910200.1">
    <property type="protein sequence ID" value="TraesRN6A0100910200.1"/>
    <property type="gene ID" value="TraesRN6A0100910200"/>
</dbReference>
<dbReference type="AlphaFoldDB" id="A0A3B6NU32"/>
<evidence type="ECO:0000313" key="2">
    <source>
        <dbReference type="EnsemblPlants" id="TraesCS6A02G360900.1.cds1"/>
    </source>
</evidence>
<name>A0A3B6NU32_WHEAT</name>
<proteinExistence type="predicted"/>
<dbReference type="Gramene" id="TraesCLE_scaffold_187381_01G000200.1">
    <property type="protein sequence ID" value="TraesCLE_scaffold_187381_01G000200.1"/>
    <property type="gene ID" value="TraesCLE_scaffold_187381_01G000200"/>
</dbReference>
<dbReference type="PANTHER" id="PTHR33670:SF15">
    <property type="entry name" value="OS02G0797600 PROTEIN"/>
    <property type="match status" value="1"/>
</dbReference>
<feature type="region of interest" description="Disordered" evidence="1">
    <location>
        <begin position="17"/>
        <end position="194"/>
    </location>
</feature>
<protein>
    <submittedName>
        <fullName evidence="2">Uncharacterized protein</fullName>
    </submittedName>
</protein>
<dbReference type="GeneID" id="123128793"/>
<reference evidence="2" key="2">
    <citation type="submission" date="2018-10" db="UniProtKB">
        <authorList>
            <consortium name="EnsemblPlants"/>
        </authorList>
    </citation>
    <scope>IDENTIFICATION</scope>
</reference>
<evidence type="ECO:0000313" key="3">
    <source>
        <dbReference type="Proteomes" id="UP000019116"/>
    </source>
</evidence>
<dbReference type="Gramene" id="TraesSYM6A03G03340500.1">
    <property type="protein sequence ID" value="TraesSYM6A03G03340500.1.CDS1"/>
    <property type="gene ID" value="TraesSYM6A03G03340500"/>
</dbReference>
<dbReference type="RefSeq" id="XP_044404827.1">
    <property type="nucleotide sequence ID" value="XM_044548892.1"/>
</dbReference>
<dbReference type="Gramene" id="TraesCS6A02G360900.1">
    <property type="protein sequence ID" value="TraesCS6A02G360900.1.cds1"/>
    <property type="gene ID" value="TraesCS6A02G360900"/>
</dbReference>
<dbReference type="Pfam" id="PF15365">
    <property type="entry name" value="PNRC"/>
    <property type="match status" value="1"/>
</dbReference>
<evidence type="ECO:0000256" key="1">
    <source>
        <dbReference type="SAM" id="MobiDB-lite"/>
    </source>
</evidence>
<organism evidence="2">
    <name type="scientific">Triticum aestivum</name>
    <name type="common">Wheat</name>
    <dbReference type="NCBI Taxonomy" id="4565"/>
    <lineage>
        <taxon>Eukaryota</taxon>
        <taxon>Viridiplantae</taxon>
        <taxon>Streptophyta</taxon>
        <taxon>Embryophyta</taxon>
        <taxon>Tracheophyta</taxon>
        <taxon>Spermatophyta</taxon>
        <taxon>Magnoliopsida</taxon>
        <taxon>Liliopsida</taxon>
        <taxon>Poales</taxon>
        <taxon>Poaceae</taxon>
        <taxon>BOP clade</taxon>
        <taxon>Pooideae</taxon>
        <taxon>Triticodae</taxon>
        <taxon>Triticeae</taxon>
        <taxon>Triticinae</taxon>
        <taxon>Triticum</taxon>
    </lineage>
</organism>
<dbReference type="EnsemblPlants" id="TraesCS6A02G360900.1">
    <property type="protein sequence ID" value="TraesCS6A02G360900.1.cds1"/>
    <property type="gene ID" value="TraesCS6A02G360900"/>
</dbReference>
<dbReference type="OMA" id="YVQPMRS"/>
<dbReference type="Gramene" id="TraesARI6A03G03355130.1">
    <property type="protein sequence ID" value="TraesARI6A03G03355130.1.CDS1"/>
    <property type="gene ID" value="TraesARI6A03G03355130"/>
</dbReference>
<reference evidence="2" key="1">
    <citation type="submission" date="2018-08" db="EMBL/GenBank/DDBJ databases">
        <authorList>
            <person name="Rossello M."/>
        </authorList>
    </citation>
    <scope>NUCLEOTIDE SEQUENCE [LARGE SCALE GENOMIC DNA]</scope>
    <source>
        <strain evidence="2">cv. Chinese Spring</strain>
    </source>
</reference>
<dbReference type="Gramene" id="TraesLDM6A03G03400960.1">
    <property type="protein sequence ID" value="TraesLDM6A03G03400960.1.CDS1"/>
    <property type="gene ID" value="TraesLDM6A03G03400960"/>
</dbReference>
<dbReference type="PANTHER" id="PTHR33670">
    <property type="entry name" value="SPLICING FACTOR, PROLINE- AND GLUTAMINE-RICH-LIKE"/>
    <property type="match status" value="1"/>
</dbReference>
<feature type="compositionally biased region" description="Low complexity" evidence="1">
    <location>
        <begin position="45"/>
        <end position="69"/>
    </location>
</feature>
<dbReference type="STRING" id="4565.A0A3B6NU32"/>
<dbReference type="Gramene" id="TraesWEE_scaffold_137362_01G000200.1">
    <property type="protein sequence ID" value="TraesWEE_scaffold_137362_01G000200.1"/>
    <property type="gene ID" value="TraesWEE_scaffold_137362_01G000200"/>
</dbReference>
<feature type="compositionally biased region" description="Low complexity" evidence="1">
    <location>
        <begin position="117"/>
        <end position="126"/>
    </location>
</feature>
<dbReference type="KEGG" id="taes:123128793"/>
<dbReference type="Gramene" id="TraesPARA_EIv1.0_1977460.1">
    <property type="protein sequence ID" value="TraesPARA_EIv1.0_1977460.1.CDS1"/>
    <property type="gene ID" value="TraesPARA_EIv1.0_1977460"/>
</dbReference>
<dbReference type="InterPro" id="IPR028322">
    <property type="entry name" value="PNRC-like_rgn"/>
</dbReference>
<dbReference type="GO" id="GO:0016071">
    <property type="term" value="P:mRNA metabolic process"/>
    <property type="evidence" value="ECO:0007669"/>
    <property type="project" value="UniProtKB-ARBA"/>
</dbReference>
<dbReference type="OrthoDB" id="770116at2759"/>
<accession>A0A3B6NU32</accession>
<dbReference type="Gramene" id="TraesROB_scaffold_132335_01G000200.1">
    <property type="protein sequence ID" value="TraesROB_scaffold_132335_01G000200.1"/>
    <property type="gene ID" value="TraesROB_scaffold_132335_01G000200"/>
</dbReference>
<dbReference type="Gramene" id="TraesLAC6A03G03354770.1">
    <property type="protein sequence ID" value="TraesLAC6A03G03354770.1.CDS1"/>
    <property type="gene ID" value="TraesLAC6A03G03354770"/>
</dbReference>
<feature type="compositionally biased region" description="Low complexity" evidence="1">
    <location>
        <begin position="163"/>
        <end position="174"/>
    </location>
</feature>
<dbReference type="Gramene" id="TraesNOR6A03G03431610.1">
    <property type="protein sequence ID" value="TraesNOR6A03G03431610.1.CDS1"/>
    <property type="gene ID" value="TraesNOR6A03G03431610"/>
</dbReference>
<gene>
    <name evidence="2" type="primary">LOC123128793</name>
</gene>
<dbReference type="Gramene" id="TraesCS6A03G0924600.1">
    <property type="protein sequence ID" value="TraesCS6A03G0924600.1.CDS1"/>
    <property type="gene ID" value="TraesCS6A03G0924600"/>
</dbReference>
<dbReference type="Gramene" id="TraesCAD_scaffold_102618_01G000200.1">
    <property type="protein sequence ID" value="TraesCAD_scaffold_102618_01G000200.1"/>
    <property type="gene ID" value="TraesCAD_scaffold_102618_01G000200"/>
</dbReference>
<feature type="compositionally biased region" description="Polar residues" evidence="1">
    <location>
        <begin position="181"/>
        <end position="193"/>
    </location>
</feature>
<dbReference type="Proteomes" id="UP000019116">
    <property type="component" value="Chromosome 6A"/>
</dbReference>